<evidence type="ECO:0000259" key="3">
    <source>
        <dbReference type="PROSITE" id="PS50158"/>
    </source>
</evidence>
<dbReference type="SUPFAM" id="SSF57756">
    <property type="entry name" value="Retrovirus zinc finger-like domains"/>
    <property type="match status" value="1"/>
</dbReference>
<feature type="non-terminal residue" evidence="4">
    <location>
        <position position="1"/>
    </location>
</feature>
<gene>
    <name evidence="4" type="ORF">Ddye_008588</name>
</gene>
<dbReference type="Proteomes" id="UP001280121">
    <property type="component" value="Unassembled WGS sequence"/>
</dbReference>
<dbReference type="PROSITE" id="PS50158">
    <property type="entry name" value="ZF_CCHC"/>
    <property type="match status" value="1"/>
</dbReference>
<dbReference type="InterPro" id="IPR001878">
    <property type="entry name" value="Znf_CCHC"/>
</dbReference>
<keyword evidence="1" id="KW-0479">Metal-binding</keyword>
<evidence type="ECO:0000313" key="4">
    <source>
        <dbReference type="EMBL" id="KAK2655536.1"/>
    </source>
</evidence>
<keyword evidence="1" id="KW-0863">Zinc-finger</keyword>
<protein>
    <recommendedName>
        <fullName evidence="3">CCHC-type domain-containing protein</fullName>
    </recommendedName>
</protein>
<dbReference type="GO" id="GO:0003676">
    <property type="term" value="F:nucleic acid binding"/>
    <property type="evidence" value="ECO:0007669"/>
    <property type="project" value="InterPro"/>
</dbReference>
<comment type="caution">
    <text evidence="4">The sequence shown here is derived from an EMBL/GenBank/DDBJ whole genome shotgun (WGS) entry which is preliminary data.</text>
</comment>
<feature type="region of interest" description="Disordered" evidence="2">
    <location>
        <begin position="120"/>
        <end position="139"/>
    </location>
</feature>
<evidence type="ECO:0000256" key="2">
    <source>
        <dbReference type="SAM" id="MobiDB-lite"/>
    </source>
</evidence>
<keyword evidence="1" id="KW-0862">Zinc</keyword>
<name>A0AAD9XA89_9ROSI</name>
<dbReference type="AlphaFoldDB" id="A0AAD9XA89"/>
<reference evidence="4" key="1">
    <citation type="journal article" date="2023" name="Plant J.">
        <title>Genome sequences and population genomics provide insights into the demographic history, inbreeding, and mutation load of two 'living fossil' tree species of Dipteronia.</title>
        <authorList>
            <person name="Feng Y."/>
            <person name="Comes H.P."/>
            <person name="Chen J."/>
            <person name="Zhu S."/>
            <person name="Lu R."/>
            <person name="Zhang X."/>
            <person name="Li P."/>
            <person name="Qiu J."/>
            <person name="Olsen K.M."/>
            <person name="Qiu Y."/>
        </authorList>
    </citation>
    <scope>NUCLEOTIDE SEQUENCE</scope>
    <source>
        <strain evidence="4">KIB01</strain>
    </source>
</reference>
<sequence length="174" mass="20080">HIDDLVFIFDRYVRIEAGISKVFPDTTHTICFWHFSENVKKRFHRNDVATLMDKVARSYTELKELRNLYQNAFNYVIEAVPNDIVNRVVLNPLSRRQTGRLRGGRHASFSERTTTQSCRRCGESGHNARRCHNPPLINDGPSRIVPPEYRHKCSICHSVGHNKQRSPDNGPTVV</sequence>
<dbReference type="InterPro" id="IPR036875">
    <property type="entry name" value="Znf_CCHC_sf"/>
</dbReference>
<keyword evidence="5" id="KW-1185">Reference proteome</keyword>
<evidence type="ECO:0000313" key="5">
    <source>
        <dbReference type="Proteomes" id="UP001280121"/>
    </source>
</evidence>
<feature type="domain" description="CCHC-type" evidence="3">
    <location>
        <begin position="118"/>
        <end position="131"/>
    </location>
</feature>
<proteinExistence type="predicted"/>
<dbReference type="Gene3D" id="4.10.60.10">
    <property type="entry name" value="Zinc finger, CCHC-type"/>
    <property type="match status" value="1"/>
</dbReference>
<dbReference type="GO" id="GO:0008270">
    <property type="term" value="F:zinc ion binding"/>
    <property type="evidence" value="ECO:0007669"/>
    <property type="project" value="UniProtKB-KW"/>
</dbReference>
<evidence type="ECO:0000256" key="1">
    <source>
        <dbReference type="PROSITE-ProRule" id="PRU00047"/>
    </source>
</evidence>
<accession>A0AAD9XA89</accession>
<organism evidence="4 5">
    <name type="scientific">Dipteronia dyeriana</name>
    <dbReference type="NCBI Taxonomy" id="168575"/>
    <lineage>
        <taxon>Eukaryota</taxon>
        <taxon>Viridiplantae</taxon>
        <taxon>Streptophyta</taxon>
        <taxon>Embryophyta</taxon>
        <taxon>Tracheophyta</taxon>
        <taxon>Spermatophyta</taxon>
        <taxon>Magnoliopsida</taxon>
        <taxon>eudicotyledons</taxon>
        <taxon>Gunneridae</taxon>
        <taxon>Pentapetalae</taxon>
        <taxon>rosids</taxon>
        <taxon>malvids</taxon>
        <taxon>Sapindales</taxon>
        <taxon>Sapindaceae</taxon>
        <taxon>Hippocastanoideae</taxon>
        <taxon>Acereae</taxon>
        <taxon>Dipteronia</taxon>
    </lineage>
</organism>
<dbReference type="EMBL" id="JANJYI010000003">
    <property type="protein sequence ID" value="KAK2655536.1"/>
    <property type="molecule type" value="Genomic_DNA"/>
</dbReference>